<keyword evidence="5" id="KW-1185">Reference proteome</keyword>
<feature type="transmembrane region" description="Helical" evidence="2">
    <location>
        <begin position="71"/>
        <end position="88"/>
    </location>
</feature>
<keyword evidence="2" id="KW-1133">Transmembrane helix</keyword>
<feature type="compositionally biased region" description="Pro residues" evidence="1">
    <location>
        <begin position="215"/>
        <end position="224"/>
    </location>
</feature>
<keyword evidence="2" id="KW-0812">Transmembrane</keyword>
<dbReference type="Proteomes" id="UP000460290">
    <property type="component" value="Unassembled WGS sequence"/>
</dbReference>
<evidence type="ECO:0000313" key="4">
    <source>
        <dbReference type="EMBL" id="MXO83943.1"/>
    </source>
</evidence>
<evidence type="ECO:0000256" key="2">
    <source>
        <dbReference type="SAM" id="Phobius"/>
    </source>
</evidence>
<dbReference type="EMBL" id="WTYZ01000001">
    <property type="protein sequence ID" value="MXO83943.1"/>
    <property type="molecule type" value="Genomic_DNA"/>
</dbReference>
<gene>
    <name evidence="4" type="ORF">GRI35_11260</name>
</gene>
<organism evidence="4 5">
    <name type="scientific">Pontixanthobacter aestiaquae</name>
    <dbReference type="NCBI Taxonomy" id="1509367"/>
    <lineage>
        <taxon>Bacteria</taxon>
        <taxon>Pseudomonadati</taxon>
        <taxon>Pseudomonadota</taxon>
        <taxon>Alphaproteobacteria</taxon>
        <taxon>Sphingomonadales</taxon>
        <taxon>Erythrobacteraceae</taxon>
        <taxon>Pontixanthobacter</taxon>
    </lineage>
</organism>
<feature type="region of interest" description="Disordered" evidence="1">
    <location>
        <begin position="204"/>
        <end position="238"/>
    </location>
</feature>
<dbReference type="AlphaFoldDB" id="A0A844ZA70"/>
<evidence type="ECO:0008006" key="6">
    <source>
        <dbReference type="Google" id="ProtNLM"/>
    </source>
</evidence>
<comment type="caution">
    <text evidence="4">The sequence shown here is derived from an EMBL/GenBank/DDBJ whole genome shotgun (WGS) entry which is preliminary data.</text>
</comment>
<keyword evidence="3" id="KW-0732">Signal</keyword>
<proteinExistence type="predicted"/>
<evidence type="ECO:0000313" key="5">
    <source>
        <dbReference type="Proteomes" id="UP000460290"/>
    </source>
</evidence>
<evidence type="ECO:0000256" key="1">
    <source>
        <dbReference type="SAM" id="MobiDB-lite"/>
    </source>
</evidence>
<reference evidence="4 5" key="1">
    <citation type="submission" date="2019-12" db="EMBL/GenBank/DDBJ databases">
        <title>Genomic-based taxomic classification of the family Erythrobacteraceae.</title>
        <authorList>
            <person name="Xu L."/>
        </authorList>
    </citation>
    <scope>NUCLEOTIDE SEQUENCE [LARGE SCALE GENOMIC DNA]</scope>
    <source>
        <strain evidence="4 5">KCTC 42006</strain>
    </source>
</reference>
<keyword evidence="2" id="KW-0472">Membrane</keyword>
<evidence type="ECO:0000256" key="3">
    <source>
        <dbReference type="SAM" id="SignalP"/>
    </source>
</evidence>
<feature type="chain" id="PRO_5032884832" description="Secreted protein" evidence="3">
    <location>
        <begin position="27"/>
        <end position="238"/>
    </location>
</feature>
<dbReference type="RefSeq" id="WP_202390552.1">
    <property type="nucleotide sequence ID" value="NZ_JAUFQM010000001.1"/>
</dbReference>
<protein>
    <recommendedName>
        <fullName evidence="6">Secreted protein</fullName>
    </recommendedName>
</protein>
<name>A0A844ZA70_9SPHN</name>
<sequence length="238" mass="25241">MTRFKALSSVSAMTAALSMGAVPASAAGLPQAIGAPYGAVPIADTWQPDESVQHHRGYRYRRHRGIDAGDVLTGVLVIGGIAAIASAVSDKNDRRQRVDTTRYQDRPIARRSGEGIDNAVNMCLREIQRDVRVEGVDNVSRTGAGWNVAGTLYNGTAFTCTIGNNGRIDGISYGGQTAYAPTGPVQDRQYSDARYSAAWDRVDAQSAQVDLEPTGPQPAYPGGPLPGEEGYEDSRVGG</sequence>
<feature type="signal peptide" evidence="3">
    <location>
        <begin position="1"/>
        <end position="26"/>
    </location>
</feature>
<accession>A0A844ZA70</accession>